<dbReference type="OrthoDB" id="5178952at2"/>
<dbReference type="PROSITE" id="PS51257">
    <property type="entry name" value="PROKAR_LIPOPROTEIN"/>
    <property type="match status" value="1"/>
</dbReference>
<feature type="chain" id="PRO_5020509605" evidence="1">
    <location>
        <begin position="29"/>
        <end position="295"/>
    </location>
</feature>
<dbReference type="RefSeq" id="WP_131335652.1">
    <property type="nucleotide sequence ID" value="NZ_SJJZ01000001.1"/>
</dbReference>
<organism evidence="2 3">
    <name type="scientific">Kribbella soli</name>
    <dbReference type="NCBI Taxonomy" id="1124743"/>
    <lineage>
        <taxon>Bacteria</taxon>
        <taxon>Bacillati</taxon>
        <taxon>Actinomycetota</taxon>
        <taxon>Actinomycetes</taxon>
        <taxon>Propionibacteriales</taxon>
        <taxon>Kribbellaceae</taxon>
        <taxon>Kribbella</taxon>
    </lineage>
</organism>
<feature type="signal peptide" evidence="1">
    <location>
        <begin position="1"/>
        <end position="28"/>
    </location>
</feature>
<accession>A0A4R0HMQ8</accession>
<evidence type="ECO:0000313" key="2">
    <source>
        <dbReference type="EMBL" id="TCC11220.1"/>
    </source>
</evidence>
<keyword evidence="1" id="KW-0732">Signal</keyword>
<evidence type="ECO:0000256" key="1">
    <source>
        <dbReference type="SAM" id="SignalP"/>
    </source>
</evidence>
<keyword evidence="3" id="KW-1185">Reference proteome</keyword>
<proteinExistence type="predicted"/>
<name>A0A4R0HMQ8_9ACTN</name>
<gene>
    <name evidence="2" type="ORF">E0H45_08005</name>
</gene>
<dbReference type="EMBL" id="SJJZ01000001">
    <property type="protein sequence ID" value="TCC11220.1"/>
    <property type="molecule type" value="Genomic_DNA"/>
</dbReference>
<comment type="caution">
    <text evidence="2">The sequence shown here is derived from an EMBL/GenBank/DDBJ whole genome shotgun (WGS) entry which is preliminary data.</text>
</comment>
<reference evidence="2 3" key="1">
    <citation type="submission" date="2019-02" db="EMBL/GenBank/DDBJ databases">
        <title>Kribbella capetownensis sp. nov. and Kribbella speibonae sp. nov., isolated from soil.</title>
        <authorList>
            <person name="Curtis S.M."/>
            <person name="Norton I."/>
            <person name="Everest G.J."/>
            <person name="Meyers P.R."/>
        </authorList>
    </citation>
    <scope>NUCLEOTIDE SEQUENCE [LARGE SCALE GENOMIC DNA]</scope>
    <source>
        <strain evidence="2 3">KCTC 29219</strain>
    </source>
</reference>
<sequence length="295" mass="31634">MIYPKLLRGLPALVLPLSLLVAPSSATAAPTATACTMDLGSVTSQGVVQYRTVTATQPLSVSAVQRQVEVFAPGEARLSTIWNWSRNLPSLESGIVVKNTGVIGQASYNSNTAEPADPTFTQVSAGWGAYSAIGLSVDDERRTARNQFYGLSNGTVRRWVINSFGWTPTGQTGGFSAVKTWALLGQSTTYDTFLATTRGGALFTVRLPLTKTMTPVVKQVRSGTWQAFDYLIAQRCGQVSTLLTAIDKDTGAAYLYAMSHANGPSTVIKLLGKLPGTYTDPIYFLRTNGTYLRGE</sequence>
<protein>
    <submittedName>
        <fullName evidence="2">Uncharacterized protein</fullName>
    </submittedName>
</protein>
<dbReference type="Proteomes" id="UP000292346">
    <property type="component" value="Unassembled WGS sequence"/>
</dbReference>
<evidence type="ECO:0000313" key="3">
    <source>
        <dbReference type="Proteomes" id="UP000292346"/>
    </source>
</evidence>
<dbReference type="AlphaFoldDB" id="A0A4R0HMQ8"/>